<keyword evidence="3 9" id="KW-0813">Transport</keyword>
<dbReference type="GO" id="GO:0043190">
    <property type="term" value="C:ATP-binding cassette (ABC) transporter complex"/>
    <property type="evidence" value="ECO:0007669"/>
    <property type="project" value="InterPro"/>
</dbReference>
<evidence type="ECO:0000256" key="5">
    <source>
        <dbReference type="ARBA" id="ARBA00022519"/>
    </source>
</evidence>
<gene>
    <name evidence="11" type="ORF">EP47_03515</name>
</gene>
<evidence type="ECO:0000256" key="7">
    <source>
        <dbReference type="ARBA" id="ARBA00022989"/>
    </source>
</evidence>
<evidence type="ECO:0000256" key="3">
    <source>
        <dbReference type="ARBA" id="ARBA00022448"/>
    </source>
</evidence>
<protein>
    <recommendedName>
        <fullName evidence="9">Transport permease protein</fullName>
    </recommendedName>
</protein>
<evidence type="ECO:0000259" key="10">
    <source>
        <dbReference type="PROSITE" id="PS51012"/>
    </source>
</evidence>
<feature type="domain" description="ABC transmembrane type-2" evidence="10">
    <location>
        <begin position="61"/>
        <end position="286"/>
    </location>
</feature>
<keyword evidence="12" id="KW-1185">Reference proteome</keyword>
<comment type="subcellular location">
    <subcellularLocation>
        <location evidence="1 9">Cell inner membrane</location>
        <topology evidence="1 9">Multi-pass membrane protein</topology>
    </subcellularLocation>
</comment>
<dbReference type="GO" id="GO:0015920">
    <property type="term" value="P:lipopolysaccharide transport"/>
    <property type="evidence" value="ECO:0007669"/>
    <property type="project" value="TreeGrafter"/>
</dbReference>
<evidence type="ECO:0000256" key="9">
    <source>
        <dbReference type="RuleBase" id="RU361157"/>
    </source>
</evidence>
<comment type="similarity">
    <text evidence="2 9">Belongs to the ABC-2 integral membrane protein family.</text>
</comment>
<dbReference type="AlphaFoldDB" id="A0A0A2T9B3"/>
<keyword evidence="4 9" id="KW-1003">Cell membrane</keyword>
<evidence type="ECO:0000313" key="12">
    <source>
        <dbReference type="Proteomes" id="UP000054422"/>
    </source>
</evidence>
<dbReference type="PRINTS" id="PR00164">
    <property type="entry name" value="ABC2TRNSPORT"/>
</dbReference>
<feature type="transmembrane region" description="Helical" evidence="9">
    <location>
        <begin position="178"/>
        <end position="201"/>
    </location>
</feature>
<evidence type="ECO:0000256" key="6">
    <source>
        <dbReference type="ARBA" id="ARBA00022692"/>
    </source>
</evidence>
<dbReference type="Pfam" id="PF01061">
    <property type="entry name" value="ABC2_membrane"/>
    <property type="match status" value="1"/>
</dbReference>
<dbReference type="EMBL" id="JNCF01000006">
    <property type="protein sequence ID" value="KGP64003.1"/>
    <property type="molecule type" value="Genomic_DNA"/>
</dbReference>
<dbReference type="PROSITE" id="PS51012">
    <property type="entry name" value="ABC_TM2"/>
    <property type="match status" value="1"/>
</dbReference>
<feature type="transmembrane region" description="Helical" evidence="9">
    <location>
        <begin position="134"/>
        <end position="162"/>
    </location>
</feature>
<sequence>MITSNGNFKHRHLKYLSGKKGISMSIGVRSSWQVMYSAITCLVIRDIQKKFLNNVRSTRSFGFIWIFLTPLMHVAVWIFVRIALGRHADSELPLPLFILLGVMPFMLFSNVLGKAPTQIVTDKALYMFRQIKPIDTVIAMVITEALILIASYLLILILFWWIDIKWTLYNPLMLFETFFAFTLFLFGIAFILSVAGFFFLFIRRIITILSRILYLVSGVFIPANLVPEPLLTIMSYNPLFQCNELSRQAFSIAAPFQTAASMPYLWFCATVSLLLGLMAYIAFRQKIMIEIEEH</sequence>
<evidence type="ECO:0000313" key="11">
    <source>
        <dbReference type="EMBL" id="KGP64003.1"/>
    </source>
</evidence>
<proteinExistence type="inferred from homology"/>
<dbReference type="PANTHER" id="PTHR30413">
    <property type="entry name" value="INNER MEMBRANE TRANSPORT PERMEASE"/>
    <property type="match status" value="1"/>
</dbReference>
<evidence type="ECO:0000256" key="8">
    <source>
        <dbReference type="ARBA" id="ARBA00023136"/>
    </source>
</evidence>
<dbReference type="Proteomes" id="UP000054422">
    <property type="component" value="Unassembled WGS sequence"/>
</dbReference>
<comment type="caution">
    <text evidence="11">The sequence shown here is derived from an EMBL/GenBank/DDBJ whole genome shotgun (WGS) entry which is preliminary data.</text>
</comment>
<keyword evidence="6 9" id="KW-0812">Transmembrane</keyword>
<dbReference type="InterPro" id="IPR000412">
    <property type="entry name" value="ABC_2_transport"/>
</dbReference>
<dbReference type="STRING" id="1498499.EP47_03515"/>
<name>A0A0A2T9B3_9GAMM</name>
<feature type="transmembrane region" description="Helical" evidence="9">
    <location>
        <begin position="208"/>
        <end position="226"/>
    </location>
</feature>
<dbReference type="InterPro" id="IPR013525">
    <property type="entry name" value="ABC2_TM"/>
</dbReference>
<feature type="transmembrane region" description="Helical" evidence="9">
    <location>
        <begin position="264"/>
        <end position="283"/>
    </location>
</feature>
<dbReference type="InterPro" id="IPR047817">
    <property type="entry name" value="ABC2_TM_bact-type"/>
</dbReference>
<keyword evidence="7 9" id="KW-1133">Transmembrane helix</keyword>
<evidence type="ECO:0000256" key="1">
    <source>
        <dbReference type="ARBA" id="ARBA00004429"/>
    </source>
</evidence>
<evidence type="ECO:0000256" key="4">
    <source>
        <dbReference type="ARBA" id="ARBA00022475"/>
    </source>
</evidence>
<keyword evidence="8 9" id="KW-0472">Membrane</keyword>
<keyword evidence="5" id="KW-0997">Cell inner membrane</keyword>
<reference evidence="11 12" key="1">
    <citation type="submission" date="2014-05" db="EMBL/GenBank/DDBJ databases">
        <authorList>
            <person name="Rizzardi K."/>
            <person name="Winiecka-Krusnell J."/>
            <person name="Ramliden M."/>
            <person name="Alm E."/>
            <person name="Andersson S."/>
            <person name="Byfors S."/>
        </authorList>
    </citation>
    <scope>NUCLEOTIDE SEQUENCE [LARGE SCALE GENOMIC DNA]</scope>
    <source>
        <strain evidence="11 12">LEGN</strain>
    </source>
</reference>
<dbReference type="GO" id="GO:0140359">
    <property type="term" value="F:ABC-type transporter activity"/>
    <property type="evidence" value="ECO:0007669"/>
    <property type="project" value="InterPro"/>
</dbReference>
<accession>A0A0A2T9B3</accession>
<organism evidence="11 12">
    <name type="scientific">Legionella norrlandica</name>
    <dbReference type="NCBI Taxonomy" id="1498499"/>
    <lineage>
        <taxon>Bacteria</taxon>
        <taxon>Pseudomonadati</taxon>
        <taxon>Pseudomonadota</taxon>
        <taxon>Gammaproteobacteria</taxon>
        <taxon>Legionellales</taxon>
        <taxon>Legionellaceae</taxon>
        <taxon>Legionella</taxon>
    </lineage>
</organism>
<feature type="transmembrane region" description="Helical" evidence="9">
    <location>
        <begin position="60"/>
        <end position="80"/>
    </location>
</feature>
<evidence type="ECO:0000256" key="2">
    <source>
        <dbReference type="ARBA" id="ARBA00007783"/>
    </source>
</evidence>
<feature type="transmembrane region" description="Helical" evidence="9">
    <location>
        <begin position="92"/>
        <end position="113"/>
    </location>
</feature>
<dbReference type="PANTHER" id="PTHR30413:SF8">
    <property type="entry name" value="TRANSPORT PERMEASE PROTEIN"/>
    <property type="match status" value="1"/>
</dbReference>